<dbReference type="Proteomes" id="UP000776983">
    <property type="component" value="Unassembled WGS sequence"/>
</dbReference>
<evidence type="ECO:0000313" key="4">
    <source>
        <dbReference type="EMBL" id="MCB5363965.1"/>
    </source>
</evidence>
<evidence type="ECO:0000313" key="5">
    <source>
        <dbReference type="Proteomes" id="UP000776983"/>
    </source>
</evidence>
<name>A0ABS8CD59_9BURK</name>
<keyword evidence="2 4" id="KW-0560">Oxidoreductase</keyword>
<dbReference type="EC" id="1.1.1.262" evidence="4"/>
<proteinExistence type="predicted"/>
<evidence type="ECO:0000256" key="3">
    <source>
        <dbReference type="ARBA" id="ARBA00023027"/>
    </source>
</evidence>
<dbReference type="InterPro" id="IPR005255">
    <property type="entry name" value="PdxA_fam"/>
</dbReference>
<protein>
    <submittedName>
        <fullName evidence="4">4-hydroxythreonine-4-phosphate dehydrogenase PdxA</fullName>
        <ecNumber evidence="4">1.1.1.262</ecNumber>
    </submittedName>
</protein>
<dbReference type="NCBIfam" id="TIGR00557">
    <property type="entry name" value="pdxA"/>
    <property type="match status" value="1"/>
</dbReference>
<dbReference type="Gene3D" id="3.40.718.10">
    <property type="entry name" value="Isopropylmalate Dehydrogenase"/>
    <property type="match status" value="1"/>
</dbReference>
<keyword evidence="3" id="KW-0520">NAD</keyword>
<dbReference type="PANTHER" id="PTHR30004:SF6">
    <property type="entry name" value="D-THREONATE 4-PHOSPHATE DEHYDROGENASE"/>
    <property type="match status" value="1"/>
</dbReference>
<keyword evidence="5" id="KW-1185">Reference proteome</keyword>
<organism evidence="4 5">
    <name type="scientific">Mesopusillimonas faecipullorum</name>
    <dbReference type="NCBI Taxonomy" id="2755040"/>
    <lineage>
        <taxon>Bacteria</taxon>
        <taxon>Pseudomonadati</taxon>
        <taxon>Pseudomonadota</taxon>
        <taxon>Betaproteobacteria</taxon>
        <taxon>Burkholderiales</taxon>
        <taxon>Alcaligenaceae</taxon>
        <taxon>Mesopusillimonas</taxon>
    </lineage>
</organism>
<dbReference type="Pfam" id="PF04166">
    <property type="entry name" value="PdxA"/>
    <property type="match status" value="1"/>
</dbReference>
<dbReference type="SUPFAM" id="SSF53659">
    <property type="entry name" value="Isocitrate/Isopropylmalate dehydrogenase-like"/>
    <property type="match status" value="1"/>
</dbReference>
<keyword evidence="1" id="KW-0479">Metal-binding</keyword>
<sequence length="335" mass="35811">MSAACPRRKPIALTMGDAAGIGPEIIAKLFEAGLPWPAVVYGDAGVMQEQIERLGWQSKLKIHACNEVSQARLQPDGIDVVNRWQALPAKLPLGKVHALAGQGAYEYLCQAIDDTLAGETRAIVTAPLNKAAMQAGGITFPGHTEILAERTGTRDYAMMLVNDELRVILVTIHEALSRVPGLITSALELRTIRLAHEACRLLGIASPRVAVAGLNPHAGEDGKFGHEEQEAISPAIALARNEGIDASGPWPGDTLFMRARQGEFDIVVAQYHDQGLIPIKYLGLDQGVNTTVGLPFVRTSVDHGTAYDIAGLGVADPSSLRAAFELALLLDRRAD</sequence>
<gene>
    <name evidence="4" type="primary">pdxA</name>
    <name evidence="4" type="ORF">H0484_09425</name>
</gene>
<comment type="caution">
    <text evidence="4">The sequence shown here is derived from an EMBL/GenBank/DDBJ whole genome shotgun (WGS) entry which is preliminary data.</text>
</comment>
<evidence type="ECO:0000256" key="2">
    <source>
        <dbReference type="ARBA" id="ARBA00023002"/>
    </source>
</evidence>
<dbReference type="RefSeq" id="WP_226954329.1">
    <property type="nucleotide sequence ID" value="NZ_JACDXW010000004.1"/>
</dbReference>
<evidence type="ECO:0000256" key="1">
    <source>
        <dbReference type="ARBA" id="ARBA00022723"/>
    </source>
</evidence>
<dbReference type="EMBL" id="JACDXW010000004">
    <property type="protein sequence ID" value="MCB5363965.1"/>
    <property type="molecule type" value="Genomic_DNA"/>
</dbReference>
<accession>A0ABS8CD59</accession>
<dbReference type="GO" id="GO:0050570">
    <property type="term" value="F:4-hydroxythreonine-4-phosphate dehydrogenase activity"/>
    <property type="evidence" value="ECO:0007669"/>
    <property type="project" value="UniProtKB-EC"/>
</dbReference>
<reference evidence="4 5" key="1">
    <citation type="submission" date="2020-07" db="EMBL/GenBank/DDBJ databases">
        <title>Pusillimonas sp. nov., isolated from poultry manure in Taiwan.</title>
        <authorList>
            <person name="Lin S.-Y."/>
            <person name="Tang Y.-S."/>
            <person name="Young C.-C."/>
        </authorList>
    </citation>
    <scope>NUCLEOTIDE SEQUENCE [LARGE SCALE GENOMIC DNA]</scope>
    <source>
        <strain evidence="4 5">CC-YST705</strain>
    </source>
</reference>
<dbReference type="PANTHER" id="PTHR30004">
    <property type="entry name" value="4-HYDROXYTHREONINE-4-PHOSPHATE DEHYDROGENASE"/>
    <property type="match status" value="1"/>
</dbReference>